<name>A0A9Q3D2I0_9BASI</name>
<evidence type="ECO:0000313" key="2">
    <source>
        <dbReference type="Proteomes" id="UP000765509"/>
    </source>
</evidence>
<protein>
    <submittedName>
        <fullName evidence="1">Uncharacterized protein</fullName>
    </submittedName>
</protein>
<reference evidence="1" key="1">
    <citation type="submission" date="2021-03" db="EMBL/GenBank/DDBJ databases">
        <title>Draft genome sequence of rust myrtle Austropuccinia psidii MF-1, a brazilian biotype.</title>
        <authorList>
            <person name="Quecine M.C."/>
            <person name="Pachon D.M.R."/>
            <person name="Bonatelli M.L."/>
            <person name="Correr F.H."/>
            <person name="Franceschini L.M."/>
            <person name="Leite T.F."/>
            <person name="Margarido G.R.A."/>
            <person name="Almeida C.A."/>
            <person name="Ferrarezi J.A."/>
            <person name="Labate C.A."/>
        </authorList>
    </citation>
    <scope>NUCLEOTIDE SEQUENCE</scope>
    <source>
        <strain evidence="1">MF-1</strain>
    </source>
</reference>
<sequence>MTESSPSAPPPSVLHGYGILNRFSSPSMAFSGLFDPTQANDSYKAVEVLDHACTECLPKGKDCFEYYNPRSSKCHYFFIGKRPCWQGGKQASSIRRYLLSKKDGPFGNEFPVSEASTLDVTGSRKRDVARWTNVGGPIPVGGRPIYFSSEVQISRLNIEGMVKRIIQIADSPPDADAEGSDGLGGE</sequence>
<gene>
    <name evidence="1" type="ORF">O181_032486</name>
</gene>
<proteinExistence type="predicted"/>
<organism evidence="1 2">
    <name type="scientific">Austropuccinia psidii MF-1</name>
    <dbReference type="NCBI Taxonomy" id="1389203"/>
    <lineage>
        <taxon>Eukaryota</taxon>
        <taxon>Fungi</taxon>
        <taxon>Dikarya</taxon>
        <taxon>Basidiomycota</taxon>
        <taxon>Pucciniomycotina</taxon>
        <taxon>Pucciniomycetes</taxon>
        <taxon>Pucciniales</taxon>
        <taxon>Sphaerophragmiaceae</taxon>
        <taxon>Austropuccinia</taxon>
    </lineage>
</organism>
<comment type="caution">
    <text evidence="1">The sequence shown here is derived from an EMBL/GenBank/DDBJ whole genome shotgun (WGS) entry which is preliminary data.</text>
</comment>
<evidence type="ECO:0000313" key="1">
    <source>
        <dbReference type="EMBL" id="MBW0492771.1"/>
    </source>
</evidence>
<dbReference type="AlphaFoldDB" id="A0A9Q3D2I0"/>
<dbReference type="Proteomes" id="UP000765509">
    <property type="component" value="Unassembled WGS sequence"/>
</dbReference>
<dbReference type="EMBL" id="AVOT02011747">
    <property type="protein sequence ID" value="MBW0492771.1"/>
    <property type="molecule type" value="Genomic_DNA"/>
</dbReference>
<accession>A0A9Q3D2I0</accession>
<keyword evidence="2" id="KW-1185">Reference proteome</keyword>